<comment type="caution">
    <text evidence="1">The sequence shown here is derived from an EMBL/GenBank/DDBJ whole genome shotgun (WGS) entry which is preliminary data.</text>
</comment>
<dbReference type="InterPro" id="IPR025543">
    <property type="entry name" value="Dodecin-like"/>
</dbReference>
<proteinExistence type="predicted"/>
<gene>
    <name evidence="1" type="ORF">JAO75_10250</name>
</gene>
<reference evidence="2" key="1">
    <citation type="submission" date="2020-12" db="EMBL/GenBank/DDBJ databases">
        <title>Hymenobacter sp.</title>
        <authorList>
            <person name="Kim M.K."/>
        </authorList>
    </citation>
    <scope>NUCLEOTIDE SEQUENCE [LARGE SCALE GENOMIC DNA]</scope>
    <source>
        <strain evidence="2">BT325</strain>
    </source>
</reference>
<protein>
    <submittedName>
        <fullName evidence="1">Dodecin domain-containing protein</fullName>
    </submittedName>
</protein>
<dbReference type="RefSeq" id="WP_199048862.1">
    <property type="nucleotide sequence ID" value="NZ_JAELXT010000008.1"/>
</dbReference>
<dbReference type="NCBIfam" id="NF043052">
    <property type="entry name" value="DodecBact"/>
    <property type="match status" value="1"/>
</dbReference>
<dbReference type="Pfam" id="PF07311">
    <property type="entry name" value="Dodecin"/>
    <property type="match status" value="1"/>
</dbReference>
<name>A0ABS0Y0F8_9HYPH</name>
<evidence type="ECO:0000313" key="2">
    <source>
        <dbReference type="Proteomes" id="UP000620670"/>
    </source>
</evidence>
<dbReference type="InterPro" id="IPR009923">
    <property type="entry name" value="Dodecin"/>
</dbReference>
<dbReference type="Gene3D" id="3.30.1660.10">
    <property type="entry name" value="Flavin-binding protein dodecin"/>
    <property type="match status" value="1"/>
</dbReference>
<dbReference type="InterPro" id="IPR050049">
    <property type="entry name" value="Dodecin_bact"/>
</dbReference>
<dbReference type="EMBL" id="JAELXT010000008">
    <property type="protein sequence ID" value="MBJ6125785.1"/>
    <property type="molecule type" value="Genomic_DNA"/>
</dbReference>
<dbReference type="PANTHER" id="PTHR39324:SF1">
    <property type="entry name" value="CALCIUM DODECIN"/>
    <property type="match status" value="1"/>
</dbReference>
<dbReference type="PANTHER" id="PTHR39324">
    <property type="entry name" value="CALCIUM DODECIN"/>
    <property type="match status" value="1"/>
</dbReference>
<dbReference type="Proteomes" id="UP000620670">
    <property type="component" value="Unassembled WGS sequence"/>
</dbReference>
<accession>A0ABS0Y0F8</accession>
<keyword evidence="2" id="KW-1185">Reference proteome</keyword>
<dbReference type="InterPro" id="IPR036694">
    <property type="entry name" value="Dodecin-like_sf"/>
</dbReference>
<sequence>MNDHVYKIVELVGSSETSIEDAIQTAIRRANASLRNLRWFEVIQTRGHVEDGEVRHYQVVLKAGFTLEDGQ</sequence>
<evidence type="ECO:0000313" key="1">
    <source>
        <dbReference type="EMBL" id="MBJ6125785.1"/>
    </source>
</evidence>
<organism evidence="1 2">
    <name type="scientific">Microvirga splendida</name>
    <dbReference type="NCBI Taxonomy" id="2795727"/>
    <lineage>
        <taxon>Bacteria</taxon>
        <taxon>Pseudomonadati</taxon>
        <taxon>Pseudomonadota</taxon>
        <taxon>Alphaproteobacteria</taxon>
        <taxon>Hyphomicrobiales</taxon>
        <taxon>Methylobacteriaceae</taxon>
        <taxon>Microvirga</taxon>
    </lineage>
</organism>
<dbReference type="SUPFAM" id="SSF89807">
    <property type="entry name" value="Dodecin-like"/>
    <property type="match status" value="1"/>
</dbReference>